<dbReference type="Proteomes" id="UP001172708">
    <property type="component" value="Unassembled WGS sequence"/>
</dbReference>
<proteinExistence type="inferred from homology"/>
<dbReference type="InterPro" id="IPR029058">
    <property type="entry name" value="AB_hydrolase_fold"/>
</dbReference>
<feature type="domain" description="Phospholipase/carboxylesterase/thioesterase" evidence="3">
    <location>
        <begin position="16"/>
        <end position="206"/>
    </location>
</feature>
<sequence>MDITAAVYSPDWDDAHRPPGPVVVLLHGYGSHEGDLAGLAPWLPAGMPWVSLRAPIPMPGAGFAWFPLTLPDVPPPAPIAAATQAVWRWIDDHVGSEVALVPMGFSQGGLMALQLLRTRPERIAATVVLAGFVTDAAQPADATLSDLRPPVFWGRGDADPVIPGIAVTHTAAFLPAHSSLTARVYPGLGHSVDQRVLDDVRAFLEQATSIADPH</sequence>
<dbReference type="Pfam" id="PF02230">
    <property type="entry name" value="Abhydrolase_2"/>
    <property type="match status" value="1"/>
</dbReference>
<dbReference type="RefSeq" id="WP_301143477.1">
    <property type="nucleotide sequence ID" value="NZ_JAUHQA010000001.1"/>
</dbReference>
<dbReference type="InterPro" id="IPR050565">
    <property type="entry name" value="LYPA1-2/EST-like"/>
</dbReference>
<comment type="caution">
    <text evidence="4">The sequence shown here is derived from an EMBL/GenBank/DDBJ whole genome shotgun (WGS) entry which is preliminary data.</text>
</comment>
<dbReference type="Gene3D" id="3.40.50.1820">
    <property type="entry name" value="alpha/beta hydrolase"/>
    <property type="match status" value="1"/>
</dbReference>
<dbReference type="PANTHER" id="PTHR10655:SF17">
    <property type="entry name" value="LYSOPHOSPHOLIPASE-LIKE PROTEIN 1"/>
    <property type="match status" value="1"/>
</dbReference>
<keyword evidence="2 4" id="KW-0378">Hydrolase</keyword>
<dbReference type="EMBL" id="JAUHQA010000001">
    <property type="protein sequence ID" value="MDN4481741.1"/>
    <property type="molecule type" value="Genomic_DNA"/>
</dbReference>
<evidence type="ECO:0000256" key="2">
    <source>
        <dbReference type="ARBA" id="ARBA00022801"/>
    </source>
</evidence>
<evidence type="ECO:0000259" key="3">
    <source>
        <dbReference type="Pfam" id="PF02230"/>
    </source>
</evidence>
<organism evidence="4 5">
    <name type="scientific">Demequina muriae</name>
    <dbReference type="NCBI Taxonomy" id="3051664"/>
    <lineage>
        <taxon>Bacteria</taxon>
        <taxon>Bacillati</taxon>
        <taxon>Actinomycetota</taxon>
        <taxon>Actinomycetes</taxon>
        <taxon>Micrococcales</taxon>
        <taxon>Demequinaceae</taxon>
        <taxon>Demequina</taxon>
    </lineage>
</organism>
<dbReference type="PANTHER" id="PTHR10655">
    <property type="entry name" value="LYSOPHOSPHOLIPASE-RELATED"/>
    <property type="match status" value="1"/>
</dbReference>
<evidence type="ECO:0000256" key="1">
    <source>
        <dbReference type="ARBA" id="ARBA00006499"/>
    </source>
</evidence>
<gene>
    <name evidence="4" type="ORF">QQX02_12495</name>
</gene>
<dbReference type="GO" id="GO:0016787">
    <property type="term" value="F:hydrolase activity"/>
    <property type="evidence" value="ECO:0007669"/>
    <property type="project" value="UniProtKB-KW"/>
</dbReference>
<evidence type="ECO:0000313" key="4">
    <source>
        <dbReference type="EMBL" id="MDN4481741.1"/>
    </source>
</evidence>
<reference evidence="4" key="1">
    <citation type="submission" date="2023-06" db="EMBL/GenBank/DDBJ databases">
        <title>Egi l300058.</title>
        <authorList>
            <person name="Gao L."/>
            <person name="Fang B.-Z."/>
            <person name="Li W.-J."/>
        </authorList>
    </citation>
    <scope>NUCLEOTIDE SEQUENCE</scope>
    <source>
        <strain evidence="4">EGI L300058</strain>
    </source>
</reference>
<dbReference type="SUPFAM" id="SSF53474">
    <property type="entry name" value="alpha/beta-Hydrolases"/>
    <property type="match status" value="1"/>
</dbReference>
<accession>A0ABT8GLC9</accession>
<comment type="similarity">
    <text evidence="1">Belongs to the AB hydrolase superfamily. AB hydrolase 2 family.</text>
</comment>
<protein>
    <submittedName>
        <fullName evidence="4">Dienelactone hydrolase family protein</fullName>
    </submittedName>
</protein>
<name>A0ABT8GLC9_9MICO</name>
<keyword evidence="5" id="KW-1185">Reference proteome</keyword>
<dbReference type="InterPro" id="IPR003140">
    <property type="entry name" value="PLipase/COase/thioEstase"/>
</dbReference>
<evidence type="ECO:0000313" key="5">
    <source>
        <dbReference type="Proteomes" id="UP001172708"/>
    </source>
</evidence>